<evidence type="ECO:0000313" key="3">
    <source>
        <dbReference type="EnsemblMetazoa" id="MESCA004679-PA"/>
    </source>
</evidence>
<dbReference type="EnsemblMetazoa" id="MESCA004679-RA">
    <property type="protein sequence ID" value="MESCA004679-PA"/>
    <property type="gene ID" value="MESCA004679"/>
</dbReference>
<reference evidence="4" key="1">
    <citation type="submission" date="2013-02" db="EMBL/GenBank/DDBJ databases">
        <authorList>
            <person name="Hughes D."/>
        </authorList>
    </citation>
    <scope>NUCLEOTIDE SEQUENCE</scope>
    <source>
        <strain>Durham</strain>
        <strain evidence="4">NC isolate 2 -- Noor lab</strain>
    </source>
</reference>
<keyword evidence="2" id="KW-1133">Transmembrane helix</keyword>
<keyword evidence="2" id="KW-0472">Membrane</keyword>
<organism evidence="3 4">
    <name type="scientific">Megaselia scalaris</name>
    <name type="common">Humpbacked fly</name>
    <name type="synonym">Phora scalaris</name>
    <dbReference type="NCBI Taxonomy" id="36166"/>
    <lineage>
        <taxon>Eukaryota</taxon>
        <taxon>Metazoa</taxon>
        <taxon>Ecdysozoa</taxon>
        <taxon>Arthropoda</taxon>
        <taxon>Hexapoda</taxon>
        <taxon>Insecta</taxon>
        <taxon>Pterygota</taxon>
        <taxon>Neoptera</taxon>
        <taxon>Endopterygota</taxon>
        <taxon>Diptera</taxon>
        <taxon>Brachycera</taxon>
        <taxon>Muscomorpha</taxon>
        <taxon>Platypezoidea</taxon>
        <taxon>Phoridae</taxon>
        <taxon>Megaseliini</taxon>
        <taxon>Megaselia</taxon>
    </lineage>
</organism>
<keyword evidence="2" id="KW-0812">Transmembrane</keyword>
<dbReference type="EMBL" id="CAQQ02394951">
    <property type="status" value="NOT_ANNOTATED_CDS"/>
    <property type="molecule type" value="Genomic_DNA"/>
</dbReference>
<proteinExistence type="predicted"/>
<feature type="transmembrane region" description="Helical" evidence="2">
    <location>
        <begin position="16"/>
        <end position="34"/>
    </location>
</feature>
<dbReference type="Proteomes" id="UP000015102">
    <property type="component" value="Unassembled WGS sequence"/>
</dbReference>
<sequence length="111" mass="13327">MLQHIDSQFYIMKDSLHIYMASAYSSFCTCFVSYSKKVHAAMEEANQNHHQKRKSQRRSQRKKKLPPPKPKNQVAMERMVLERKRVESQVHSRKDFQLRNATWCDNHYSVR</sequence>
<evidence type="ECO:0000313" key="4">
    <source>
        <dbReference type="Proteomes" id="UP000015102"/>
    </source>
</evidence>
<reference evidence="3" key="2">
    <citation type="submission" date="2015-06" db="UniProtKB">
        <authorList>
            <consortium name="EnsemblMetazoa"/>
        </authorList>
    </citation>
    <scope>IDENTIFICATION</scope>
</reference>
<accession>T1GMB0</accession>
<protein>
    <submittedName>
        <fullName evidence="3">Uncharacterized protein</fullName>
    </submittedName>
</protein>
<evidence type="ECO:0000256" key="1">
    <source>
        <dbReference type="SAM" id="MobiDB-lite"/>
    </source>
</evidence>
<evidence type="ECO:0000256" key="2">
    <source>
        <dbReference type="SAM" id="Phobius"/>
    </source>
</evidence>
<feature type="region of interest" description="Disordered" evidence="1">
    <location>
        <begin position="43"/>
        <end position="74"/>
    </location>
</feature>
<dbReference type="AlphaFoldDB" id="T1GMB0"/>
<dbReference type="HOGENOM" id="CLU_2161229_0_0_1"/>
<keyword evidence="4" id="KW-1185">Reference proteome</keyword>
<feature type="compositionally biased region" description="Basic residues" evidence="1">
    <location>
        <begin position="49"/>
        <end position="66"/>
    </location>
</feature>
<name>T1GMB0_MEGSC</name>